<protein>
    <submittedName>
        <fullName evidence="4">Regulator of chromosome condensation (RCC1) family protein</fullName>
    </submittedName>
</protein>
<dbReference type="OrthoDB" id="8068875at2759"/>
<dbReference type="PROSITE" id="PS00626">
    <property type="entry name" value="RCC1_2"/>
    <property type="match status" value="3"/>
</dbReference>
<organism evidence="4 5">
    <name type="scientific">Zostera marina</name>
    <name type="common">Eelgrass</name>
    <dbReference type="NCBI Taxonomy" id="29655"/>
    <lineage>
        <taxon>Eukaryota</taxon>
        <taxon>Viridiplantae</taxon>
        <taxon>Streptophyta</taxon>
        <taxon>Embryophyta</taxon>
        <taxon>Tracheophyta</taxon>
        <taxon>Spermatophyta</taxon>
        <taxon>Magnoliopsida</taxon>
        <taxon>Liliopsida</taxon>
        <taxon>Zosteraceae</taxon>
        <taxon>Zostera</taxon>
    </lineage>
</organism>
<feature type="repeat" description="RCC1" evidence="2">
    <location>
        <begin position="307"/>
        <end position="359"/>
    </location>
</feature>
<reference evidence="5" key="1">
    <citation type="journal article" date="2016" name="Nature">
        <title>The genome of the seagrass Zostera marina reveals angiosperm adaptation to the sea.</title>
        <authorList>
            <person name="Olsen J.L."/>
            <person name="Rouze P."/>
            <person name="Verhelst B."/>
            <person name="Lin Y.-C."/>
            <person name="Bayer T."/>
            <person name="Collen J."/>
            <person name="Dattolo E."/>
            <person name="De Paoli E."/>
            <person name="Dittami S."/>
            <person name="Maumus F."/>
            <person name="Michel G."/>
            <person name="Kersting A."/>
            <person name="Lauritano C."/>
            <person name="Lohaus R."/>
            <person name="Toepel M."/>
            <person name="Tonon T."/>
            <person name="Vanneste K."/>
            <person name="Amirebrahimi M."/>
            <person name="Brakel J."/>
            <person name="Bostroem C."/>
            <person name="Chovatia M."/>
            <person name="Grimwood J."/>
            <person name="Jenkins J.W."/>
            <person name="Jueterbock A."/>
            <person name="Mraz A."/>
            <person name="Stam W.T."/>
            <person name="Tice H."/>
            <person name="Bornberg-Bauer E."/>
            <person name="Green P.J."/>
            <person name="Pearson G.A."/>
            <person name="Procaccini G."/>
            <person name="Duarte C.M."/>
            <person name="Schmutz J."/>
            <person name="Reusch T.B.H."/>
            <person name="Van de Peer Y."/>
        </authorList>
    </citation>
    <scope>NUCLEOTIDE SEQUENCE [LARGE SCALE GENOMIC DNA]</scope>
    <source>
        <strain evidence="5">cv. Finnish</strain>
    </source>
</reference>
<feature type="repeat" description="RCC1" evidence="2">
    <location>
        <begin position="359"/>
        <end position="422"/>
    </location>
</feature>
<name>A0A0K9P328_ZOSMR</name>
<proteinExistence type="predicted"/>
<evidence type="ECO:0000313" key="5">
    <source>
        <dbReference type="Proteomes" id="UP000036987"/>
    </source>
</evidence>
<dbReference type="InterPro" id="IPR051210">
    <property type="entry name" value="Ub_ligase/GEF_domain"/>
</dbReference>
<dbReference type="OMA" id="GSFCMAL"/>
<evidence type="ECO:0000313" key="4">
    <source>
        <dbReference type="EMBL" id="KMZ63388.1"/>
    </source>
</evidence>
<dbReference type="PANTHER" id="PTHR22870">
    <property type="entry name" value="REGULATOR OF CHROMOSOME CONDENSATION"/>
    <property type="match status" value="1"/>
</dbReference>
<dbReference type="Pfam" id="PF25390">
    <property type="entry name" value="WD40_RLD"/>
    <property type="match status" value="1"/>
</dbReference>
<dbReference type="InterPro" id="IPR000408">
    <property type="entry name" value="Reg_chr_condens"/>
</dbReference>
<evidence type="ECO:0000256" key="2">
    <source>
        <dbReference type="PROSITE-ProRule" id="PRU00235"/>
    </source>
</evidence>
<dbReference type="PANTHER" id="PTHR22870:SF395">
    <property type="entry name" value="UVB-RESISTANCE PROTEIN UVR8-RELATED"/>
    <property type="match status" value="1"/>
</dbReference>
<dbReference type="PROSITE" id="PS50012">
    <property type="entry name" value="RCC1_3"/>
    <property type="match status" value="6"/>
</dbReference>
<keyword evidence="1" id="KW-0677">Repeat</keyword>
<dbReference type="STRING" id="29655.A0A0K9P328"/>
<comment type="caution">
    <text evidence="4">The sequence shown here is derived from an EMBL/GenBank/DDBJ whole genome shotgun (WGS) entry which is preliminary data.</text>
</comment>
<gene>
    <name evidence="4" type="ORF">ZOSMA_40G00160</name>
</gene>
<dbReference type="Gene3D" id="2.130.10.30">
    <property type="entry name" value="Regulator of chromosome condensation 1/beta-lactamase-inhibitor protein II"/>
    <property type="match status" value="2"/>
</dbReference>
<feature type="repeat" description="RCC1" evidence="2">
    <location>
        <begin position="202"/>
        <end position="262"/>
    </location>
</feature>
<sequence length="423" mass="45229">MLRRKGICKLIQFSSSTFVTTQFYGGGSFPSRCFSSRSDSSRRFAALWGNGDYGRLGLGSLESKWRPAICSFLDDDDIPLSIACGGAHTLFLTEKGRVFSSGFNNFGQLGTQPGTTHILEPLEIVGFPTSVVKISAGYYHSAAITEDGKLFMWGRNSSGQLGLGKKSSNIVSKPARVDSLVEFHIEGVALGSDHTIAITDKGQALSWGDGGSGKLGHGLQYGILGFPKGLREYMPRLIAHFGDVKITKIAAGLLHSACIDENGSVFVFGEPGFRNTDNTSNPSIVNDLPFSEDVACGGYHTCAVTHGGLHVWGSNENGCLGFRSSGIFKNPERIEGSVMNTSVSEVSCGWKHTAAICDGKVFTWGWGGTNGSFFEEEHSSGGQLGHGSDLDSFQPMMVNLGRNYKALQVSCGFNHTAAIVECT</sequence>
<dbReference type="Proteomes" id="UP000036987">
    <property type="component" value="Unassembled WGS sequence"/>
</dbReference>
<dbReference type="EMBL" id="LFYR01001237">
    <property type="protein sequence ID" value="KMZ63388.1"/>
    <property type="molecule type" value="Genomic_DNA"/>
</dbReference>
<dbReference type="InterPro" id="IPR009091">
    <property type="entry name" value="RCC1/BLIP-II"/>
</dbReference>
<dbReference type="AlphaFoldDB" id="A0A0K9P328"/>
<dbReference type="PRINTS" id="PR00633">
    <property type="entry name" value="RCCNDNSATION"/>
</dbReference>
<accession>A0A0K9P328</accession>
<dbReference type="InterPro" id="IPR058923">
    <property type="entry name" value="RCC1-like_dom"/>
</dbReference>
<evidence type="ECO:0000259" key="3">
    <source>
        <dbReference type="Pfam" id="PF25390"/>
    </source>
</evidence>
<feature type="repeat" description="RCC1" evidence="2">
    <location>
        <begin position="43"/>
        <end position="95"/>
    </location>
</feature>
<feature type="repeat" description="RCC1" evidence="2">
    <location>
        <begin position="96"/>
        <end position="147"/>
    </location>
</feature>
<keyword evidence="5" id="KW-1185">Reference proteome</keyword>
<dbReference type="SUPFAM" id="SSF50985">
    <property type="entry name" value="RCC1/BLIP-II"/>
    <property type="match status" value="1"/>
</dbReference>
<feature type="repeat" description="RCC1" evidence="2">
    <location>
        <begin position="148"/>
        <end position="201"/>
    </location>
</feature>
<feature type="domain" description="RCC1-like" evidence="3">
    <location>
        <begin position="47"/>
        <end position="418"/>
    </location>
</feature>
<evidence type="ECO:0000256" key="1">
    <source>
        <dbReference type="ARBA" id="ARBA00022737"/>
    </source>
</evidence>